<evidence type="ECO:0000259" key="14">
    <source>
        <dbReference type="Pfam" id="PF01529"/>
    </source>
</evidence>
<dbReference type="AlphaFoldDB" id="A0A9P5MYA6"/>
<dbReference type="GO" id="GO:0019706">
    <property type="term" value="F:protein-cysteine S-palmitoyltransferase activity"/>
    <property type="evidence" value="ECO:0007669"/>
    <property type="project" value="UniProtKB-UniRule"/>
</dbReference>
<feature type="region of interest" description="Disordered" evidence="13">
    <location>
        <begin position="283"/>
        <end position="318"/>
    </location>
</feature>
<comment type="caution">
    <text evidence="11">Lacks conserved residue(s) required for the propagation of feature annotation.</text>
</comment>
<keyword evidence="5 11" id="KW-1133">Transmembrane helix</keyword>
<comment type="catalytic activity">
    <reaction evidence="10 11 12">
        <text>L-cysteinyl-[protein] + hexadecanoyl-CoA = S-hexadecanoyl-L-cysteinyl-[protein] + CoA</text>
        <dbReference type="Rhea" id="RHEA:36683"/>
        <dbReference type="Rhea" id="RHEA-COMP:10131"/>
        <dbReference type="Rhea" id="RHEA-COMP:11032"/>
        <dbReference type="ChEBI" id="CHEBI:29950"/>
        <dbReference type="ChEBI" id="CHEBI:57287"/>
        <dbReference type="ChEBI" id="CHEBI:57379"/>
        <dbReference type="ChEBI" id="CHEBI:74151"/>
        <dbReference type="EC" id="2.3.1.225"/>
    </reaction>
</comment>
<evidence type="ECO:0000313" key="15">
    <source>
        <dbReference type="EMBL" id="KAF8481638.1"/>
    </source>
</evidence>
<dbReference type="InterPro" id="IPR039859">
    <property type="entry name" value="PFA4/ZDH16/20/ERF2-like"/>
</dbReference>
<feature type="transmembrane region" description="Helical" evidence="11 12">
    <location>
        <begin position="41"/>
        <end position="60"/>
    </location>
</feature>
<evidence type="ECO:0000256" key="12">
    <source>
        <dbReference type="RuleBase" id="RU079119"/>
    </source>
</evidence>
<comment type="function">
    <text evidence="11">Mediates the reversible addition of palmitate to target proteins, thereby regulating their membrane association and biological function.</text>
</comment>
<dbReference type="Pfam" id="PF01529">
    <property type="entry name" value="DHHC"/>
    <property type="match status" value="1"/>
</dbReference>
<keyword evidence="7 11" id="KW-0564">Palmitate</keyword>
<keyword evidence="3 11" id="KW-0812">Transmembrane</keyword>
<organism evidence="15 16">
    <name type="scientific">Russula ochroleuca</name>
    <dbReference type="NCBI Taxonomy" id="152965"/>
    <lineage>
        <taxon>Eukaryota</taxon>
        <taxon>Fungi</taxon>
        <taxon>Dikarya</taxon>
        <taxon>Basidiomycota</taxon>
        <taxon>Agaricomycotina</taxon>
        <taxon>Agaricomycetes</taxon>
        <taxon>Russulales</taxon>
        <taxon>Russulaceae</taxon>
        <taxon>Russula</taxon>
    </lineage>
</organism>
<reference evidence="15" key="2">
    <citation type="journal article" date="2020" name="Nat. Commun.">
        <title>Large-scale genome sequencing of mycorrhizal fungi provides insights into the early evolution of symbiotic traits.</title>
        <authorList>
            <person name="Miyauchi S."/>
            <person name="Kiss E."/>
            <person name="Kuo A."/>
            <person name="Drula E."/>
            <person name="Kohler A."/>
            <person name="Sanchez-Garcia M."/>
            <person name="Morin E."/>
            <person name="Andreopoulos B."/>
            <person name="Barry K.W."/>
            <person name="Bonito G."/>
            <person name="Buee M."/>
            <person name="Carver A."/>
            <person name="Chen C."/>
            <person name="Cichocki N."/>
            <person name="Clum A."/>
            <person name="Culley D."/>
            <person name="Crous P.W."/>
            <person name="Fauchery L."/>
            <person name="Girlanda M."/>
            <person name="Hayes R.D."/>
            <person name="Keri Z."/>
            <person name="LaButti K."/>
            <person name="Lipzen A."/>
            <person name="Lombard V."/>
            <person name="Magnuson J."/>
            <person name="Maillard F."/>
            <person name="Murat C."/>
            <person name="Nolan M."/>
            <person name="Ohm R.A."/>
            <person name="Pangilinan J."/>
            <person name="Pereira M.F."/>
            <person name="Perotto S."/>
            <person name="Peter M."/>
            <person name="Pfister S."/>
            <person name="Riley R."/>
            <person name="Sitrit Y."/>
            <person name="Stielow J.B."/>
            <person name="Szollosi G."/>
            <person name="Zifcakova L."/>
            <person name="Stursova M."/>
            <person name="Spatafora J.W."/>
            <person name="Tedersoo L."/>
            <person name="Vaario L.M."/>
            <person name="Yamada A."/>
            <person name="Yan M."/>
            <person name="Wang P."/>
            <person name="Xu J."/>
            <person name="Bruns T."/>
            <person name="Baldrian P."/>
            <person name="Vilgalys R."/>
            <person name="Dunand C."/>
            <person name="Henrissat B."/>
            <person name="Grigoriev I.V."/>
            <person name="Hibbett D."/>
            <person name="Nagy L.G."/>
            <person name="Martin F.M."/>
        </authorList>
    </citation>
    <scope>NUCLEOTIDE SEQUENCE</scope>
    <source>
        <strain evidence="15">Prilba</strain>
    </source>
</reference>
<evidence type="ECO:0000256" key="13">
    <source>
        <dbReference type="SAM" id="MobiDB-lite"/>
    </source>
</evidence>
<dbReference type="EMBL" id="WHVB01000006">
    <property type="protein sequence ID" value="KAF8481638.1"/>
    <property type="molecule type" value="Genomic_DNA"/>
</dbReference>
<evidence type="ECO:0000256" key="3">
    <source>
        <dbReference type="ARBA" id="ARBA00022692"/>
    </source>
</evidence>
<keyword evidence="2 11" id="KW-0808">Transferase</keyword>
<name>A0A9P5MYA6_9AGAM</name>
<keyword evidence="4 11" id="KW-0256">Endoplasmic reticulum</keyword>
<feature type="compositionally biased region" description="Acidic residues" evidence="13">
    <location>
        <begin position="422"/>
        <end position="435"/>
    </location>
</feature>
<sequence>MGRLLGRLFVTFTTALILFISYTPQIFIIWPWYGRALSIELLALLVPFNILVGILLYNYYLCITTDPGAVPHNWEPEFNDTDGYEVKKLSGAPRFCRMCNTYKPPRAHHCKNCKKCVLRMDHHCPWVNNCVGFYNYGHFIRFLFFVDLSCTYHVAMITRRVFDNLGKHYWDSDETRELLWVVLNYVTCVPVLLLVGGFSLYHFYCVLGNTTTIESWEKDKVATLIRRGKIRDVKFPYNLGARRNIESMLGTNPFLWCCPNVGPLGTGLKYQLAESDGVERQQVWPPRDPAEHDSEWMQPASPWTYNNDGPNPALIPSNTNSVQQLRARKRGAAGISAVPPYHPDYEPAQREYEDDEGDDDGERYAEYEKGRRRTAHVRHGSEGYEVRSIDREQLLAEYIATRGQETGHYRRYVPEPPSEPESGGEEEGQVEVGEVDQDKDKDKDKDDYEDDDEEPLAVRVEKWRSGEAIS</sequence>
<keyword evidence="16" id="KW-1185">Reference proteome</keyword>
<feature type="domain" description="Palmitoyltransferase DHHC" evidence="14">
    <location>
        <begin position="92"/>
        <end position="218"/>
    </location>
</feature>
<dbReference type="PROSITE" id="PS50216">
    <property type="entry name" value="DHHC"/>
    <property type="match status" value="1"/>
</dbReference>
<dbReference type="InterPro" id="IPR033682">
    <property type="entry name" value="PFA4"/>
</dbReference>
<feature type="transmembrane region" description="Helical" evidence="11 12">
    <location>
        <begin position="178"/>
        <end position="204"/>
    </location>
</feature>
<feature type="region of interest" description="Disordered" evidence="13">
    <location>
        <begin position="402"/>
        <end position="470"/>
    </location>
</feature>
<comment type="similarity">
    <text evidence="11">Belongs to the DHHC palmitoyltransferase family. PFA4 subfamily.</text>
</comment>
<dbReference type="GO" id="GO:0005789">
    <property type="term" value="C:endoplasmic reticulum membrane"/>
    <property type="evidence" value="ECO:0007669"/>
    <property type="project" value="UniProtKB-SubCell"/>
</dbReference>
<keyword evidence="8 11" id="KW-0449">Lipoprotein</keyword>
<feature type="active site" description="S-palmitoyl cysteine intermediate" evidence="11">
    <location>
        <position position="124"/>
    </location>
</feature>
<reference evidence="15" key="1">
    <citation type="submission" date="2019-10" db="EMBL/GenBank/DDBJ databases">
        <authorList>
            <consortium name="DOE Joint Genome Institute"/>
            <person name="Kuo A."/>
            <person name="Miyauchi S."/>
            <person name="Kiss E."/>
            <person name="Drula E."/>
            <person name="Kohler A."/>
            <person name="Sanchez-Garcia M."/>
            <person name="Andreopoulos B."/>
            <person name="Barry K.W."/>
            <person name="Bonito G."/>
            <person name="Buee M."/>
            <person name="Carver A."/>
            <person name="Chen C."/>
            <person name="Cichocki N."/>
            <person name="Clum A."/>
            <person name="Culley D."/>
            <person name="Crous P.W."/>
            <person name="Fauchery L."/>
            <person name="Girlanda M."/>
            <person name="Hayes R."/>
            <person name="Keri Z."/>
            <person name="LaButti K."/>
            <person name="Lipzen A."/>
            <person name="Lombard V."/>
            <person name="Magnuson J."/>
            <person name="Maillard F."/>
            <person name="Morin E."/>
            <person name="Murat C."/>
            <person name="Nolan M."/>
            <person name="Ohm R."/>
            <person name="Pangilinan J."/>
            <person name="Pereira M."/>
            <person name="Perotto S."/>
            <person name="Peter M."/>
            <person name="Riley R."/>
            <person name="Sitrit Y."/>
            <person name="Stielow B."/>
            <person name="Szollosi G."/>
            <person name="Zifcakova L."/>
            <person name="Stursova M."/>
            <person name="Spatafora J.W."/>
            <person name="Tedersoo L."/>
            <person name="Vaario L.-M."/>
            <person name="Yamada A."/>
            <person name="Yan M."/>
            <person name="Wang P."/>
            <person name="Xu J."/>
            <person name="Bruns T."/>
            <person name="Baldrian P."/>
            <person name="Vilgalys R."/>
            <person name="Henrissat B."/>
            <person name="Grigoriev I.V."/>
            <person name="Hibbett D."/>
            <person name="Nagy L.G."/>
            <person name="Martin F.M."/>
        </authorList>
    </citation>
    <scope>NUCLEOTIDE SEQUENCE</scope>
    <source>
        <strain evidence="15">Prilba</strain>
    </source>
</reference>
<dbReference type="Proteomes" id="UP000759537">
    <property type="component" value="Unassembled WGS sequence"/>
</dbReference>
<evidence type="ECO:0000256" key="7">
    <source>
        <dbReference type="ARBA" id="ARBA00023139"/>
    </source>
</evidence>
<dbReference type="PANTHER" id="PTHR12246">
    <property type="entry name" value="PALMITOYLTRANSFERASE ZDHHC16"/>
    <property type="match status" value="1"/>
</dbReference>
<feature type="transmembrane region" description="Helical" evidence="11 12">
    <location>
        <begin position="6"/>
        <end position="29"/>
    </location>
</feature>
<evidence type="ECO:0000256" key="5">
    <source>
        <dbReference type="ARBA" id="ARBA00022989"/>
    </source>
</evidence>
<comment type="domain">
    <text evidence="11 12">The DHHC domain is required for palmitoyltransferase activity.</text>
</comment>
<evidence type="ECO:0000256" key="1">
    <source>
        <dbReference type="ARBA" id="ARBA00004141"/>
    </source>
</evidence>
<evidence type="ECO:0000256" key="9">
    <source>
        <dbReference type="ARBA" id="ARBA00023315"/>
    </source>
</evidence>
<keyword evidence="9 11" id="KW-0012">Acyltransferase</keyword>
<feature type="compositionally biased region" description="Acidic residues" evidence="13">
    <location>
        <begin position="352"/>
        <end position="361"/>
    </location>
</feature>
<evidence type="ECO:0000256" key="4">
    <source>
        <dbReference type="ARBA" id="ARBA00022824"/>
    </source>
</evidence>
<evidence type="ECO:0000256" key="11">
    <source>
        <dbReference type="HAMAP-Rule" id="MF_03199"/>
    </source>
</evidence>
<feature type="region of interest" description="Disordered" evidence="13">
    <location>
        <begin position="332"/>
        <end position="362"/>
    </location>
</feature>
<gene>
    <name evidence="11" type="primary">PFA4</name>
    <name evidence="15" type="ORF">DFH94DRAFT_732057</name>
</gene>
<evidence type="ECO:0000256" key="6">
    <source>
        <dbReference type="ARBA" id="ARBA00023136"/>
    </source>
</evidence>
<comment type="subcellular location">
    <subcellularLocation>
        <location evidence="11">Endoplasmic reticulum membrane</location>
        <topology evidence="11">Multi-pass membrane protein</topology>
    </subcellularLocation>
    <subcellularLocation>
        <location evidence="1">Membrane</location>
        <topology evidence="1">Multi-pass membrane protein</topology>
    </subcellularLocation>
</comment>
<feature type="compositionally biased region" description="Basic and acidic residues" evidence="13">
    <location>
        <begin position="459"/>
        <end position="470"/>
    </location>
</feature>
<dbReference type="EC" id="2.3.1.225" evidence="11"/>
<protein>
    <recommendedName>
        <fullName evidence="11">Palmitoyltransferase PFA4</fullName>
        <ecNumber evidence="11">2.3.1.225</ecNumber>
    </recommendedName>
    <alternativeName>
        <fullName evidence="11">Protein S-acyltransferase</fullName>
        <shortName evidence="11">PAT</shortName>
    </alternativeName>
    <alternativeName>
        <fullName evidence="11">Protein fatty acyltransferase 4</fullName>
    </alternativeName>
</protein>
<evidence type="ECO:0000256" key="10">
    <source>
        <dbReference type="ARBA" id="ARBA00048048"/>
    </source>
</evidence>
<keyword evidence="6 11" id="KW-0472">Membrane</keyword>
<feature type="compositionally biased region" description="Basic and acidic residues" evidence="13">
    <location>
        <begin position="436"/>
        <end position="446"/>
    </location>
</feature>
<dbReference type="OrthoDB" id="331948at2759"/>
<comment type="caution">
    <text evidence="15">The sequence shown here is derived from an EMBL/GenBank/DDBJ whole genome shotgun (WGS) entry which is preliminary data.</text>
</comment>
<evidence type="ECO:0000256" key="8">
    <source>
        <dbReference type="ARBA" id="ARBA00023288"/>
    </source>
</evidence>
<evidence type="ECO:0000313" key="16">
    <source>
        <dbReference type="Proteomes" id="UP000759537"/>
    </source>
</evidence>
<dbReference type="InterPro" id="IPR001594">
    <property type="entry name" value="Palmitoyltrfase_DHHC"/>
</dbReference>
<proteinExistence type="inferred from homology"/>
<accession>A0A9P5MYA6</accession>
<evidence type="ECO:0000256" key="2">
    <source>
        <dbReference type="ARBA" id="ARBA00022679"/>
    </source>
</evidence>
<dbReference type="HAMAP" id="MF_03199">
    <property type="entry name" value="DHHC_PAT_PFA4"/>
    <property type="match status" value="1"/>
</dbReference>